<feature type="binding site" description="covalent" evidence="6">
    <location>
        <position position="74"/>
    </location>
    <ligand>
        <name>heme c</name>
        <dbReference type="ChEBI" id="CHEBI:61717"/>
    </ligand>
</feature>
<gene>
    <name evidence="8" type="ORF">GPA21_14740</name>
</gene>
<keyword evidence="1" id="KW-0813">Transport</keyword>
<comment type="caution">
    <text evidence="8">The sequence shown here is derived from an EMBL/GenBank/DDBJ whole genome shotgun (WGS) entry which is preliminary data.</text>
</comment>
<dbReference type="InterPro" id="IPR002324">
    <property type="entry name" value="Cyt_c_ID"/>
</dbReference>
<dbReference type="Pfam" id="PF00034">
    <property type="entry name" value="Cytochrom_C"/>
    <property type="match status" value="1"/>
</dbReference>
<dbReference type="GO" id="GO:0020037">
    <property type="term" value="F:heme binding"/>
    <property type="evidence" value="ECO:0007669"/>
    <property type="project" value="InterPro"/>
</dbReference>
<comment type="PTM">
    <text evidence="6">Binds 1 heme c group covalently per subunit.</text>
</comment>
<dbReference type="Gene3D" id="1.10.760.10">
    <property type="entry name" value="Cytochrome c-like domain"/>
    <property type="match status" value="1"/>
</dbReference>
<dbReference type="AlphaFoldDB" id="A0A972F8N6"/>
<name>A0A972F8N6_9RHOO</name>
<accession>A0A972F8N6</accession>
<evidence type="ECO:0000256" key="1">
    <source>
        <dbReference type="ARBA" id="ARBA00022448"/>
    </source>
</evidence>
<dbReference type="GO" id="GO:0009055">
    <property type="term" value="F:electron transfer activity"/>
    <property type="evidence" value="ECO:0007669"/>
    <property type="project" value="InterPro"/>
</dbReference>
<dbReference type="Proteomes" id="UP000599523">
    <property type="component" value="Unassembled WGS sequence"/>
</dbReference>
<dbReference type="EMBL" id="WTVM01000101">
    <property type="protein sequence ID" value="NMG04213.1"/>
    <property type="molecule type" value="Genomic_DNA"/>
</dbReference>
<keyword evidence="4" id="KW-0249">Electron transport</keyword>
<keyword evidence="3 6" id="KW-0479">Metal-binding</keyword>
<evidence type="ECO:0000256" key="6">
    <source>
        <dbReference type="PIRSR" id="PIRSR602324-1"/>
    </source>
</evidence>
<evidence type="ECO:0000256" key="5">
    <source>
        <dbReference type="ARBA" id="ARBA00023004"/>
    </source>
</evidence>
<proteinExistence type="predicted"/>
<dbReference type="PRINTS" id="PR00606">
    <property type="entry name" value="CYTCHROMECID"/>
</dbReference>
<evidence type="ECO:0000313" key="8">
    <source>
        <dbReference type="EMBL" id="NMG04213.1"/>
    </source>
</evidence>
<organism evidence="8 9">
    <name type="scientific">Azoarcus taiwanensis</name>
    <dbReference type="NCBI Taxonomy" id="666964"/>
    <lineage>
        <taxon>Bacteria</taxon>
        <taxon>Pseudomonadati</taxon>
        <taxon>Pseudomonadota</taxon>
        <taxon>Betaproteobacteria</taxon>
        <taxon>Rhodocyclales</taxon>
        <taxon>Zoogloeaceae</taxon>
        <taxon>Azoarcus</taxon>
    </lineage>
</organism>
<evidence type="ECO:0000256" key="3">
    <source>
        <dbReference type="ARBA" id="ARBA00022723"/>
    </source>
</evidence>
<keyword evidence="2 6" id="KW-0349">Heme</keyword>
<reference evidence="8" key="1">
    <citation type="submission" date="2019-12" db="EMBL/GenBank/DDBJ databases">
        <title>Comparative genomics gives insights into the taxonomy of the Azoarcus-Aromatoleum group and reveals separate origins of nif in the plant-associated Azoarcus and non-plant-associated Aromatoleum sub-groups.</title>
        <authorList>
            <person name="Lafos M."/>
            <person name="Maluk M."/>
            <person name="Batista M."/>
            <person name="Junghare M."/>
            <person name="Carmona M."/>
            <person name="Faoro H."/>
            <person name="Cruz L.M."/>
            <person name="Battistoni F."/>
            <person name="De Souza E."/>
            <person name="Pedrosa F."/>
            <person name="Chen W.-M."/>
            <person name="Poole P.S."/>
            <person name="Dixon R.A."/>
            <person name="James E.K."/>
        </authorList>
    </citation>
    <scope>NUCLEOTIDE SEQUENCE</scope>
    <source>
        <strain evidence="8">NSC3</strain>
    </source>
</reference>
<evidence type="ECO:0000259" key="7">
    <source>
        <dbReference type="PROSITE" id="PS51007"/>
    </source>
</evidence>
<evidence type="ECO:0000313" key="9">
    <source>
        <dbReference type="Proteomes" id="UP000599523"/>
    </source>
</evidence>
<feature type="binding site" description="covalent" evidence="6">
    <location>
        <position position="25"/>
    </location>
    <ligand>
        <name>heme c</name>
        <dbReference type="ChEBI" id="CHEBI:61717"/>
    </ligand>
</feature>
<feature type="domain" description="Cytochrome c" evidence="7">
    <location>
        <begin position="11"/>
        <end position="96"/>
    </location>
</feature>
<keyword evidence="9" id="KW-1185">Reference proteome</keyword>
<dbReference type="InterPro" id="IPR036909">
    <property type="entry name" value="Cyt_c-like_dom_sf"/>
</dbReference>
<dbReference type="InterPro" id="IPR009056">
    <property type="entry name" value="Cyt_c-like_dom"/>
</dbReference>
<dbReference type="GO" id="GO:0005506">
    <property type="term" value="F:iron ion binding"/>
    <property type="evidence" value="ECO:0007669"/>
    <property type="project" value="InterPro"/>
</dbReference>
<dbReference type="SUPFAM" id="SSF46626">
    <property type="entry name" value="Cytochrome c"/>
    <property type="match status" value="1"/>
</dbReference>
<dbReference type="PROSITE" id="PS51007">
    <property type="entry name" value="CYTC"/>
    <property type="match status" value="1"/>
</dbReference>
<evidence type="ECO:0000256" key="4">
    <source>
        <dbReference type="ARBA" id="ARBA00022982"/>
    </source>
</evidence>
<feature type="binding site" description="covalent" evidence="6">
    <location>
        <position position="29"/>
    </location>
    <ligand>
        <name>heme c</name>
        <dbReference type="ChEBI" id="CHEBI:61717"/>
    </ligand>
</feature>
<protein>
    <submittedName>
        <fullName evidence="8">C-type cytochrome</fullName>
    </submittedName>
</protein>
<sequence>MQAAGISVAPLSAADAEKLAGAKNCMACHAVDRKLVGPSYKEVAEKRSGEDGAVALLAGKIQQGSSGVYGPVPMPPNPQVNAEEAAQLAQWVLSLK</sequence>
<evidence type="ECO:0000256" key="2">
    <source>
        <dbReference type="ARBA" id="ARBA00022617"/>
    </source>
</evidence>
<keyword evidence="5 6" id="KW-0408">Iron</keyword>